<organism evidence="2 3">
    <name type="scientific">Novipirellula artificiosorum</name>
    <dbReference type="NCBI Taxonomy" id="2528016"/>
    <lineage>
        <taxon>Bacteria</taxon>
        <taxon>Pseudomonadati</taxon>
        <taxon>Planctomycetota</taxon>
        <taxon>Planctomycetia</taxon>
        <taxon>Pirellulales</taxon>
        <taxon>Pirellulaceae</taxon>
        <taxon>Novipirellula</taxon>
    </lineage>
</organism>
<name>A0A5C6DWM9_9BACT</name>
<dbReference type="Proteomes" id="UP000319143">
    <property type="component" value="Unassembled WGS sequence"/>
</dbReference>
<feature type="region of interest" description="Disordered" evidence="1">
    <location>
        <begin position="223"/>
        <end position="274"/>
    </location>
</feature>
<dbReference type="OrthoDB" id="269394at2"/>
<keyword evidence="3" id="KW-1185">Reference proteome</keyword>
<sequence length="274" mass="30554">MDTRVRSWYAKPRFHYFAKLATCATISTIAYSGTTALAQTPSGYVTDPETGIVYEQRTKTIDRPIVETKVEKQEQTILRPQTVTETRPESRTILRPVVEYNWEPRMEGRWNPFKPPAVAYHHVPRTRWESCNEVIQRTNSRTEWVAEKRTIEIPRKMVRWQREQKTELVAVGRVASPADDAQSMIASRLRPLDPNTPIAPLATSVAQTPPTFAPPRIAASTVGQIASDPPRRSPSQSGLPASELSPTSGGYNQPLTPASSGAGIATLPSLPLWR</sequence>
<dbReference type="EMBL" id="SJPV01000002">
    <property type="protein sequence ID" value="TWU41048.1"/>
    <property type="molecule type" value="Genomic_DNA"/>
</dbReference>
<gene>
    <name evidence="2" type="ORF">Poly41_18850</name>
</gene>
<dbReference type="RefSeq" id="WP_146525546.1">
    <property type="nucleotide sequence ID" value="NZ_SJPV01000002.1"/>
</dbReference>
<protein>
    <submittedName>
        <fullName evidence="2">Uncharacterized protein</fullName>
    </submittedName>
</protein>
<proteinExistence type="predicted"/>
<evidence type="ECO:0000313" key="2">
    <source>
        <dbReference type="EMBL" id="TWU41048.1"/>
    </source>
</evidence>
<dbReference type="AlphaFoldDB" id="A0A5C6DWM9"/>
<evidence type="ECO:0000313" key="3">
    <source>
        <dbReference type="Proteomes" id="UP000319143"/>
    </source>
</evidence>
<evidence type="ECO:0000256" key="1">
    <source>
        <dbReference type="SAM" id="MobiDB-lite"/>
    </source>
</evidence>
<comment type="caution">
    <text evidence="2">The sequence shown here is derived from an EMBL/GenBank/DDBJ whole genome shotgun (WGS) entry which is preliminary data.</text>
</comment>
<accession>A0A5C6DWM9</accession>
<feature type="compositionally biased region" description="Polar residues" evidence="1">
    <location>
        <begin position="233"/>
        <end position="259"/>
    </location>
</feature>
<reference evidence="2 3" key="1">
    <citation type="submission" date="2019-02" db="EMBL/GenBank/DDBJ databases">
        <title>Deep-cultivation of Planctomycetes and their phenomic and genomic characterization uncovers novel biology.</title>
        <authorList>
            <person name="Wiegand S."/>
            <person name="Jogler M."/>
            <person name="Boedeker C."/>
            <person name="Pinto D."/>
            <person name="Vollmers J."/>
            <person name="Rivas-Marin E."/>
            <person name="Kohn T."/>
            <person name="Peeters S.H."/>
            <person name="Heuer A."/>
            <person name="Rast P."/>
            <person name="Oberbeckmann S."/>
            <person name="Bunk B."/>
            <person name="Jeske O."/>
            <person name="Meyerdierks A."/>
            <person name="Storesund J.E."/>
            <person name="Kallscheuer N."/>
            <person name="Luecker S."/>
            <person name="Lage O.M."/>
            <person name="Pohl T."/>
            <person name="Merkel B.J."/>
            <person name="Hornburger P."/>
            <person name="Mueller R.-W."/>
            <person name="Bruemmer F."/>
            <person name="Labrenz M."/>
            <person name="Spormann A.M."/>
            <person name="Op Den Camp H."/>
            <person name="Overmann J."/>
            <person name="Amann R."/>
            <person name="Jetten M.S.M."/>
            <person name="Mascher T."/>
            <person name="Medema M.H."/>
            <person name="Devos D.P."/>
            <person name="Kaster A.-K."/>
            <person name="Ovreas L."/>
            <person name="Rohde M."/>
            <person name="Galperin M.Y."/>
            <person name="Jogler C."/>
        </authorList>
    </citation>
    <scope>NUCLEOTIDE SEQUENCE [LARGE SCALE GENOMIC DNA]</scope>
    <source>
        <strain evidence="2 3">Poly41</strain>
    </source>
</reference>